<feature type="compositionally biased region" description="Basic and acidic residues" evidence="1">
    <location>
        <begin position="92"/>
        <end position="140"/>
    </location>
</feature>
<gene>
    <name evidence="3" type="ORF">V5O49_11345</name>
</gene>
<accession>A0ABU7Z8I4</accession>
<keyword evidence="2" id="KW-0472">Membrane</keyword>
<dbReference type="Proteomes" id="UP001310387">
    <property type="component" value="Unassembled WGS sequence"/>
</dbReference>
<keyword evidence="2" id="KW-0812">Transmembrane</keyword>
<evidence type="ECO:0000256" key="1">
    <source>
        <dbReference type="SAM" id="MobiDB-lite"/>
    </source>
</evidence>
<proteinExistence type="predicted"/>
<protein>
    <submittedName>
        <fullName evidence="3">Uncharacterized protein</fullName>
    </submittedName>
</protein>
<keyword evidence="2" id="KW-1133">Transmembrane helix</keyword>
<dbReference type="RefSeq" id="WP_332902332.1">
    <property type="nucleotide sequence ID" value="NZ_JBAGLP010000118.1"/>
</dbReference>
<organism evidence="3 4">
    <name type="scientific">Isoptericola haloaureus</name>
    <dbReference type="NCBI Taxonomy" id="1542902"/>
    <lineage>
        <taxon>Bacteria</taxon>
        <taxon>Bacillati</taxon>
        <taxon>Actinomycetota</taxon>
        <taxon>Actinomycetes</taxon>
        <taxon>Micrococcales</taxon>
        <taxon>Promicromonosporaceae</taxon>
        <taxon>Isoptericola</taxon>
    </lineage>
</organism>
<evidence type="ECO:0000256" key="2">
    <source>
        <dbReference type="SAM" id="Phobius"/>
    </source>
</evidence>
<feature type="compositionally biased region" description="Polar residues" evidence="1">
    <location>
        <begin position="19"/>
        <end position="28"/>
    </location>
</feature>
<reference evidence="3" key="1">
    <citation type="journal article" date="2024" name="Antonie Van Leeuwenhoek">
        <title>Isoptericola haloaureus sp. nov., a dimorphic actinobacterium isolated from mangrove sediments of southeast India, implicating biosaline agricultural significance through nitrogen fixation and salt tolerance genes.</title>
        <authorList>
            <person name="Prathaban M."/>
            <person name="Prathiviraj R."/>
            <person name="Ravichandran M."/>
            <person name="Natarajan S.D."/>
            <person name="Sobanaa M."/>
            <person name="Hari Krishna Kumar S."/>
            <person name="Chandrasekar V."/>
            <person name="Selvin J."/>
        </authorList>
    </citation>
    <scope>NUCLEOTIDE SEQUENCE</scope>
    <source>
        <strain evidence="3">MP1014</strain>
    </source>
</reference>
<dbReference type="EMBL" id="JBAGLP010000118">
    <property type="protein sequence ID" value="MEG3615719.1"/>
    <property type="molecule type" value="Genomic_DNA"/>
</dbReference>
<reference evidence="3" key="2">
    <citation type="submission" date="2024-02" db="EMBL/GenBank/DDBJ databases">
        <authorList>
            <person name="Prathaban M."/>
            <person name="Mythili R."/>
            <person name="Sharmila Devi N."/>
            <person name="Sobanaa M."/>
            <person name="Prathiviraj R."/>
            <person name="Selvin J."/>
        </authorList>
    </citation>
    <scope>NUCLEOTIDE SEQUENCE</scope>
    <source>
        <strain evidence="3">MP1014</strain>
    </source>
</reference>
<comment type="caution">
    <text evidence="3">The sequence shown here is derived from an EMBL/GenBank/DDBJ whole genome shotgun (WGS) entry which is preliminary data.</text>
</comment>
<feature type="region of interest" description="Disordered" evidence="1">
    <location>
        <begin position="86"/>
        <end position="140"/>
    </location>
</feature>
<evidence type="ECO:0000313" key="3">
    <source>
        <dbReference type="EMBL" id="MEG3615719.1"/>
    </source>
</evidence>
<keyword evidence="4" id="KW-1185">Reference proteome</keyword>
<feature type="region of interest" description="Disordered" evidence="1">
    <location>
        <begin position="1"/>
        <end position="28"/>
    </location>
</feature>
<name>A0ABU7Z8I4_9MICO</name>
<sequence>MPTRPADAPGAEQPAESGTARTTPSNATTAVVHRRWRPATLALAVLLVAAVAYGISAGVANARWAERATELESEHADLTAALADTEDDEAAAVERAEEAEAAHTELTEATEQRESELDERSAELDQREEDVAAREDAVTETEERIAANRISDGTWTVGDDVEPGTYRTTHAVSGDCYWGIYRSGTNKRDIVANDIVDGGHPTVTLRDGQDFESSRCGSWDKQ</sequence>
<evidence type="ECO:0000313" key="4">
    <source>
        <dbReference type="Proteomes" id="UP001310387"/>
    </source>
</evidence>
<feature type="transmembrane region" description="Helical" evidence="2">
    <location>
        <begin position="41"/>
        <end position="60"/>
    </location>
</feature>